<accession>A0A9E7R5U7</accession>
<dbReference type="GeneID" id="74942505"/>
<evidence type="ECO:0000256" key="1">
    <source>
        <dbReference type="SAM" id="Phobius"/>
    </source>
</evidence>
<dbReference type="KEGG" id="ssai:N0B31_08745"/>
<proteinExistence type="predicted"/>
<name>A0A9E7R5U7_9EURY</name>
<gene>
    <name evidence="2" type="ORF">N0B31_08745</name>
</gene>
<reference evidence="2" key="1">
    <citation type="submission" date="2022-09" db="EMBL/GenBank/DDBJ databases">
        <title>Diverse halophilic archaea isolated from saline environments.</title>
        <authorList>
            <person name="Cui H.-L."/>
        </authorList>
    </citation>
    <scope>NUCLEOTIDE SEQUENCE</scope>
    <source>
        <strain evidence="2">ZS-35-S2</strain>
    </source>
</reference>
<organism evidence="2 3">
    <name type="scientific">Salinirubellus salinus</name>
    <dbReference type="NCBI Taxonomy" id="1364945"/>
    <lineage>
        <taxon>Archaea</taxon>
        <taxon>Methanobacteriati</taxon>
        <taxon>Methanobacteriota</taxon>
        <taxon>Stenosarchaea group</taxon>
        <taxon>Halobacteria</taxon>
        <taxon>Halobacteriales</taxon>
        <taxon>Natronomonadaceae</taxon>
        <taxon>Salinirubellus</taxon>
    </lineage>
</organism>
<dbReference type="Proteomes" id="UP001057580">
    <property type="component" value="Chromosome"/>
</dbReference>
<dbReference type="AlphaFoldDB" id="A0A9E7R5U7"/>
<protein>
    <submittedName>
        <fullName evidence="2">Uncharacterized protein</fullName>
    </submittedName>
</protein>
<keyword evidence="3" id="KW-1185">Reference proteome</keyword>
<dbReference type="EMBL" id="CP104003">
    <property type="protein sequence ID" value="UWM56369.1"/>
    <property type="molecule type" value="Genomic_DNA"/>
</dbReference>
<evidence type="ECO:0000313" key="3">
    <source>
        <dbReference type="Proteomes" id="UP001057580"/>
    </source>
</evidence>
<dbReference type="RefSeq" id="WP_260643483.1">
    <property type="nucleotide sequence ID" value="NZ_CP104003.1"/>
</dbReference>
<keyword evidence="1" id="KW-1133">Transmembrane helix</keyword>
<keyword evidence="1" id="KW-0472">Membrane</keyword>
<keyword evidence="1" id="KW-0812">Transmembrane</keyword>
<evidence type="ECO:0000313" key="2">
    <source>
        <dbReference type="EMBL" id="UWM56369.1"/>
    </source>
</evidence>
<sequence length="90" mass="9536">MRQNPGQFAPRTAPEPGLQETLVGTALALGLFAVLFLALLFPVVGVAVLTVFLGAVLVRVGGTRFRGAGVALRRRGRRARLAVERSRTGP</sequence>
<feature type="transmembrane region" description="Helical" evidence="1">
    <location>
        <begin position="26"/>
        <end position="58"/>
    </location>
</feature>